<keyword evidence="3" id="KW-1185">Reference proteome</keyword>
<dbReference type="EMBL" id="JAWJUL010000012">
    <property type="protein sequence ID" value="MDV3438723.1"/>
    <property type="molecule type" value="Genomic_DNA"/>
</dbReference>
<proteinExistence type="predicted"/>
<evidence type="ECO:0000313" key="1">
    <source>
        <dbReference type="EMBL" id="MDV3438723.1"/>
    </source>
</evidence>
<dbReference type="RefSeq" id="WP_317233539.1">
    <property type="nucleotide sequence ID" value="NZ_JAWJUL010000012.1"/>
</dbReference>
<name>A0ABU3XN13_9GAMM</name>
<dbReference type="InterPro" id="IPR016893">
    <property type="entry name" value="UCP028589"/>
</dbReference>
<reference evidence="2 3" key="1">
    <citation type="submission" date="2023-10" db="EMBL/GenBank/DDBJ databases">
        <title>Pseudomonas otitidis isolated from a paediatric patient with cystic fibrosis in Chile.</title>
        <authorList>
            <person name="Amsteins-Romero L."/>
            <person name="Opazo-Capurro A."/>
            <person name="Matus-Kohler M."/>
            <person name="Gonzalez-Rocha G."/>
        </authorList>
    </citation>
    <scope>NUCLEOTIDE SEQUENCE [LARGE SCALE GENOMIC DNA]</scope>
    <source>
        <strain evidence="2 3">P-714</strain>
    </source>
</reference>
<gene>
    <name evidence="1" type="ORF">R0G64_04660</name>
    <name evidence="2" type="ORF">R0G64_04845</name>
</gene>
<organism evidence="2 3">
    <name type="scientific">Metapseudomonas otitidis</name>
    <dbReference type="NCBI Taxonomy" id="319939"/>
    <lineage>
        <taxon>Bacteria</taxon>
        <taxon>Pseudomonadati</taxon>
        <taxon>Pseudomonadota</taxon>
        <taxon>Gammaproteobacteria</taxon>
        <taxon>Pseudomonadales</taxon>
        <taxon>Pseudomonadaceae</taxon>
        <taxon>Metapseudomonas</taxon>
    </lineage>
</organism>
<evidence type="ECO:0000313" key="2">
    <source>
        <dbReference type="EMBL" id="MDV3438760.1"/>
    </source>
</evidence>
<comment type="caution">
    <text evidence="2">The sequence shown here is derived from an EMBL/GenBank/DDBJ whole genome shotgun (WGS) entry which is preliminary data.</text>
</comment>
<dbReference type="Proteomes" id="UP001273935">
    <property type="component" value="Unassembled WGS sequence"/>
</dbReference>
<protein>
    <submittedName>
        <fullName evidence="2">Uncharacterized protein</fullName>
    </submittedName>
</protein>
<evidence type="ECO:0000313" key="3">
    <source>
        <dbReference type="Proteomes" id="UP001273935"/>
    </source>
</evidence>
<sequence>MLDTRGEYIGAGMQYLEDLANPAGLLEIGNCSELSYEAATNDIKIANFTRPGAAPARSIKRIEGVTVKYKAHTYNIANISRALYGESSRVESGTVTGEAHKAFPGGLILLKNPGASNVVVKAGAVTWDEGVDYELTDAGLPKIKAAGGKALAAGTDITVDYSHGAHVVIQGLVNSGRRYRHVFVGLNEADTGRPVVIELYRVVHSPANLQMISNEFGGLDFTAELEIDPSKTGLGISQFMVVKYVD</sequence>
<dbReference type="PIRSF" id="PIRSF028589">
    <property type="entry name" value="UCP028589"/>
    <property type="match status" value="1"/>
</dbReference>
<dbReference type="EMBL" id="JAWJUL010000012">
    <property type="protein sequence ID" value="MDV3438760.1"/>
    <property type="molecule type" value="Genomic_DNA"/>
</dbReference>
<accession>A0ABU3XN13</accession>